<protein>
    <recommendedName>
        <fullName evidence="2">Bulb-type lectin domain-containing protein</fullName>
    </recommendedName>
</protein>
<keyword evidence="4" id="KW-1185">Reference proteome</keyword>
<comment type="caution">
    <text evidence="3">The sequence shown here is derived from an EMBL/GenBank/DDBJ whole genome shotgun (WGS) entry which is preliminary data.</text>
</comment>
<sequence length="146" mass="16253">MAALVMLSATVILGLLLPSSMANNVLFGGDRLNTGESLREGNFKFTMMSDCNLMLLDNRQAVSVALWASNTNGLGSNCFARMQTDGNFVIFNDNFNKVWSSNTRGQEGKYILVLQRDGHVVIYSRPIWTIPEDEPMNRKIAMVTKN</sequence>
<evidence type="ECO:0000259" key="2">
    <source>
        <dbReference type="PROSITE" id="PS50927"/>
    </source>
</evidence>
<organism evidence="3 4">
    <name type="scientific">Zingiber officinale</name>
    <name type="common">Ginger</name>
    <name type="synonym">Amomum zingiber</name>
    <dbReference type="NCBI Taxonomy" id="94328"/>
    <lineage>
        <taxon>Eukaryota</taxon>
        <taxon>Viridiplantae</taxon>
        <taxon>Streptophyta</taxon>
        <taxon>Embryophyta</taxon>
        <taxon>Tracheophyta</taxon>
        <taxon>Spermatophyta</taxon>
        <taxon>Magnoliopsida</taxon>
        <taxon>Liliopsida</taxon>
        <taxon>Zingiberales</taxon>
        <taxon>Zingiberaceae</taxon>
        <taxon>Zingiber</taxon>
    </lineage>
</organism>
<dbReference type="AlphaFoldDB" id="A0A8J5F5Y1"/>
<name>A0A8J5F5Y1_ZINOF</name>
<dbReference type="EMBL" id="JACMSC010000017">
    <property type="protein sequence ID" value="KAG6479679.1"/>
    <property type="molecule type" value="Genomic_DNA"/>
</dbReference>
<proteinExistence type="predicted"/>
<evidence type="ECO:0000313" key="4">
    <source>
        <dbReference type="Proteomes" id="UP000734854"/>
    </source>
</evidence>
<dbReference type="CDD" id="cd00028">
    <property type="entry name" value="B_lectin"/>
    <property type="match status" value="1"/>
</dbReference>
<dbReference type="SMART" id="SM00108">
    <property type="entry name" value="B_lectin"/>
    <property type="match status" value="1"/>
</dbReference>
<accession>A0A8J5F5Y1</accession>
<dbReference type="PROSITE" id="PS50927">
    <property type="entry name" value="BULB_LECTIN"/>
    <property type="match status" value="1"/>
</dbReference>
<feature type="signal peptide" evidence="1">
    <location>
        <begin position="1"/>
        <end position="22"/>
    </location>
</feature>
<feature type="chain" id="PRO_5035188929" description="Bulb-type lectin domain-containing protein" evidence="1">
    <location>
        <begin position="23"/>
        <end position="146"/>
    </location>
</feature>
<reference evidence="3 4" key="1">
    <citation type="submission" date="2020-08" db="EMBL/GenBank/DDBJ databases">
        <title>Plant Genome Project.</title>
        <authorList>
            <person name="Zhang R.-G."/>
        </authorList>
    </citation>
    <scope>NUCLEOTIDE SEQUENCE [LARGE SCALE GENOMIC DNA]</scope>
    <source>
        <tissue evidence="3">Rhizome</tissue>
    </source>
</reference>
<dbReference type="OrthoDB" id="1884773at2759"/>
<feature type="domain" description="Bulb-type lectin" evidence="2">
    <location>
        <begin position="23"/>
        <end position="135"/>
    </location>
</feature>
<gene>
    <name evidence="3" type="ORF">ZIOFF_063147</name>
</gene>
<keyword evidence="1" id="KW-0732">Signal</keyword>
<dbReference type="Proteomes" id="UP000734854">
    <property type="component" value="Unassembled WGS sequence"/>
</dbReference>
<dbReference type="InterPro" id="IPR001480">
    <property type="entry name" value="Bulb-type_lectin_dom"/>
</dbReference>
<evidence type="ECO:0000256" key="1">
    <source>
        <dbReference type="SAM" id="SignalP"/>
    </source>
</evidence>
<evidence type="ECO:0000313" key="3">
    <source>
        <dbReference type="EMBL" id="KAG6479679.1"/>
    </source>
</evidence>